<dbReference type="Proteomes" id="UP000773850">
    <property type="component" value="Unassembled WGS sequence"/>
</dbReference>
<evidence type="ECO:0000313" key="3">
    <source>
        <dbReference type="EMBL" id="RLQ14566.1"/>
    </source>
</evidence>
<dbReference type="GeneID" id="89612242"/>
<proteinExistence type="predicted"/>
<dbReference type="EMBL" id="LQYV01000059">
    <property type="protein sequence ID" value="KYD27014.1"/>
    <property type="molecule type" value="Genomic_DNA"/>
</dbReference>
<reference evidence="1 6" key="2">
    <citation type="submission" date="2016-03" db="EMBL/GenBank/DDBJ databases">
        <title>Spore heat resistance.</title>
        <authorList>
            <person name="Boekhorst J."/>
            <person name="Berendsen E.M."/>
            <person name="Wells-Bennik M.H."/>
            <person name="Kuipers O.P."/>
        </authorList>
    </citation>
    <scope>NUCLEOTIDE SEQUENCE [LARGE SCALE GENOMIC DNA]</scope>
    <source>
        <strain evidence="1 6">GS8</strain>
    </source>
</reference>
<evidence type="ECO:0000313" key="6">
    <source>
        <dbReference type="Proteomes" id="UP000773850"/>
    </source>
</evidence>
<dbReference type="Proteomes" id="UP000266922">
    <property type="component" value="Unassembled WGS sequence"/>
</dbReference>
<dbReference type="PATRIC" id="fig|1422.14.peg.2293"/>
<dbReference type="Proteomes" id="UP000075424">
    <property type="component" value="Unassembled WGS sequence"/>
</dbReference>
<name>A0A0K9I0T0_GEOSE</name>
<reference evidence="3 5" key="3">
    <citation type="submission" date="2018-10" db="EMBL/GenBank/DDBJ databases">
        <title>Geobacillus stearothermophilus in processing lines of powdered infant formula.</title>
        <authorList>
            <person name="Rhee M.S."/>
            <person name="Choi I.-G."/>
            <person name="Cho T.J."/>
            <person name="Park B."/>
        </authorList>
    </citation>
    <scope>NUCLEOTIDE SEQUENCE [LARGE SCALE GENOMIC DNA]</scope>
    <source>
        <strain evidence="3 5">FHS-PPGT130</strain>
    </source>
</reference>
<keyword evidence="6" id="KW-1185">Reference proteome</keyword>
<evidence type="ECO:0000313" key="5">
    <source>
        <dbReference type="Proteomes" id="UP000266922"/>
    </source>
</evidence>
<sequence length="103" mass="11723">MIVHELTDIEHLFTEQLQEGYYVIRETYQNVLVEPEDGDTIRQVDAGTEEVVTIVFDPGDEYSLICLDTYTFADGIPSLAELKETIAAEYDVFVNDRWDAASL</sequence>
<dbReference type="EMBL" id="LUCS01000018">
    <property type="protein sequence ID" value="KAF6511356.1"/>
    <property type="molecule type" value="Genomic_DNA"/>
</dbReference>
<evidence type="ECO:0000313" key="1">
    <source>
        <dbReference type="EMBL" id="KAF6511356.1"/>
    </source>
</evidence>
<accession>A0A0K9I0T0</accession>
<protein>
    <submittedName>
        <fullName evidence="2">Uncharacterized protein</fullName>
    </submittedName>
</protein>
<dbReference type="OrthoDB" id="2886521at2"/>
<dbReference type="AlphaFoldDB" id="A0A0K9I0T0"/>
<evidence type="ECO:0000313" key="4">
    <source>
        <dbReference type="Proteomes" id="UP000075424"/>
    </source>
</evidence>
<evidence type="ECO:0000313" key="2">
    <source>
        <dbReference type="EMBL" id="KYD27014.1"/>
    </source>
</evidence>
<gene>
    <name evidence="2" type="ORF">B4109_1245</name>
    <name evidence="3" type="ORF">D9548_04955</name>
    <name evidence="1" type="ORF">GS8_932</name>
</gene>
<organism evidence="2 4">
    <name type="scientific">Geobacillus stearothermophilus</name>
    <name type="common">Bacillus stearothermophilus</name>
    <dbReference type="NCBI Taxonomy" id="1422"/>
    <lineage>
        <taxon>Bacteria</taxon>
        <taxon>Bacillati</taxon>
        <taxon>Bacillota</taxon>
        <taxon>Bacilli</taxon>
        <taxon>Bacillales</taxon>
        <taxon>Anoxybacillaceae</taxon>
        <taxon>Geobacillus</taxon>
    </lineage>
</organism>
<dbReference type="EMBL" id="RCTJ01000010">
    <property type="protein sequence ID" value="RLQ14566.1"/>
    <property type="molecule type" value="Genomic_DNA"/>
</dbReference>
<reference evidence="2 4" key="1">
    <citation type="submission" date="2016-01" db="EMBL/GenBank/DDBJ databases">
        <title>Draft Genome Sequences of Seven Thermophilic Sporeformers Isolated from Foods.</title>
        <authorList>
            <person name="Berendsen E.M."/>
            <person name="Wells-Bennik M.H."/>
            <person name="Krawcyk A.O."/>
            <person name="De Jong A."/>
            <person name="Holsappel S."/>
            <person name="Eijlander R.T."/>
            <person name="Kuipers O.P."/>
        </authorList>
    </citation>
    <scope>NUCLEOTIDE SEQUENCE [LARGE SCALE GENOMIC DNA]</scope>
    <source>
        <strain evidence="2 4">B4109</strain>
    </source>
</reference>
<comment type="caution">
    <text evidence="2">The sequence shown here is derived from an EMBL/GenBank/DDBJ whole genome shotgun (WGS) entry which is preliminary data.</text>
</comment>
<dbReference type="RefSeq" id="WP_033017407.1">
    <property type="nucleotide sequence ID" value="NZ_CBCSGJ010000033.1"/>
</dbReference>